<protein>
    <recommendedName>
        <fullName evidence="3">Methyltransferase domain-containing protein</fullName>
    </recommendedName>
</protein>
<evidence type="ECO:0000313" key="4">
    <source>
        <dbReference type="EMBL" id="KYB28190.1"/>
    </source>
</evidence>
<dbReference type="Pfam" id="PF13649">
    <property type="entry name" value="Methyltransf_25"/>
    <property type="match status" value="2"/>
</dbReference>
<dbReference type="STRING" id="7070.A0A139WJN5"/>
<dbReference type="InterPro" id="IPR041698">
    <property type="entry name" value="Methyltransf_25"/>
</dbReference>
<reference evidence="4 5" key="2">
    <citation type="journal article" date="2010" name="Nucleic Acids Res.">
        <title>BeetleBase in 2010: revisions to provide comprehensive genomic information for Tribolium castaneum.</title>
        <authorList>
            <person name="Kim H.S."/>
            <person name="Murphy T."/>
            <person name="Xia J."/>
            <person name="Caragea D."/>
            <person name="Park Y."/>
            <person name="Beeman R.W."/>
            <person name="Lorenzen M.D."/>
            <person name="Butcher S."/>
            <person name="Manak J.R."/>
            <person name="Brown S.J."/>
        </authorList>
    </citation>
    <scope>GENOME REANNOTATION</scope>
    <source>
        <strain evidence="4 5">Georgia GA2</strain>
    </source>
</reference>
<dbReference type="PANTHER" id="PTHR43861:SF1">
    <property type="entry name" value="TRANS-ACONITATE 2-METHYLTRANSFERASE"/>
    <property type="match status" value="1"/>
</dbReference>
<dbReference type="GO" id="GO:0032259">
    <property type="term" value="P:methylation"/>
    <property type="evidence" value="ECO:0007669"/>
    <property type="project" value="UniProtKB-KW"/>
</dbReference>
<dbReference type="EMBL" id="KQ971338">
    <property type="protein sequence ID" value="KYB28190.1"/>
    <property type="molecule type" value="Genomic_DNA"/>
</dbReference>
<sequence length="566" mass="66106">MNDNAKLYSSVGQLQKQGIAETLQKYIKLVRFKDKIKVLDVGCADGGLTSEILVPNLPPDFDEIIGMDISPKMVTYAREKLKANAKFSFVQFDITSEQIPEKFYEYFDNIFSFYSFNWISEHKHPQALKNLYKMLKPGGYIFLVIISTSQVFDVYETMSQSEKWAPFVKNVRETVSLYHFIDQPQPKLNNFLKSAGFDCHLCTLEEKCYTFENLAHFWEWAVSINPFYKKIPENKLQSYQEDYLNEFRKHKNVFIEVSNREEKIRKPYTTLVACASKPEEVQAFVQDLVVKMNDNAELYSDFGDLQRRDADYILKKYSNYLKFGKNAKVLDIGTADGTLTSQILFPKLPQDLEKLIGFDIAENMVNYAKKKCQDLPKLDFVQMDITCEKIPLKYYQSFDNIFSFYCLNWVPEESFPQTMKNIYDLLKPGGQAFITIVGNSPLFDFLKRTSLKEKWAPIMSNVDQYLSIFHKLEHPEVKLEKFVTDAGFESKLCTVEHLSYVFPNFTYWWDWAMSINPFIKNLSENEIDLYREDYMKEVKRHKSVTIQDGEKIAIVYTILVVCASKP</sequence>
<dbReference type="PANTHER" id="PTHR43861">
    <property type="entry name" value="TRANS-ACONITATE 2-METHYLTRANSFERASE-RELATED"/>
    <property type="match status" value="1"/>
</dbReference>
<organism evidence="4 5">
    <name type="scientific">Tribolium castaneum</name>
    <name type="common">Red flour beetle</name>
    <dbReference type="NCBI Taxonomy" id="7070"/>
    <lineage>
        <taxon>Eukaryota</taxon>
        <taxon>Metazoa</taxon>
        <taxon>Ecdysozoa</taxon>
        <taxon>Arthropoda</taxon>
        <taxon>Hexapoda</taxon>
        <taxon>Insecta</taxon>
        <taxon>Pterygota</taxon>
        <taxon>Neoptera</taxon>
        <taxon>Endopterygota</taxon>
        <taxon>Coleoptera</taxon>
        <taxon>Polyphaga</taxon>
        <taxon>Cucujiformia</taxon>
        <taxon>Tenebrionidae</taxon>
        <taxon>Tenebrionidae incertae sedis</taxon>
        <taxon>Tribolium</taxon>
    </lineage>
</organism>
<keyword evidence="1" id="KW-0489">Methyltransferase</keyword>
<dbReference type="SUPFAM" id="SSF53335">
    <property type="entry name" value="S-adenosyl-L-methionine-dependent methyltransferases"/>
    <property type="match status" value="2"/>
</dbReference>
<dbReference type="CDD" id="cd02440">
    <property type="entry name" value="AdoMet_MTases"/>
    <property type="match status" value="2"/>
</dbReference>
<evidence type="ECO:0000256" key="1">
    <source>
        <dbReference type="ARBA" id="ARBA00022603"/>
    </source>
</evidence>
<feature type="domain" description="Methyltransferase" evidence="3">
    <location>
        <begin position="329"/>
        <end position="430"/>
    </location>
</feature>
<evidence type="ECO:0000259" key="3">
    <source>
        <dbReference type="Pfam" id="PF13649"/>
    </source>
</evidence>
<evidence type="ECO:0000256" key="2">
    <source>
        <dbReference type="ARBA" id="ARBA00022679"/>
    </source>
</evidence>
<evidence type="ECO:0000313" key="5">
    <source>
        <dbReference type="Proteomes" id="UP000007266"/>
    </source>
</evidence>
<reference evidence="4 5" key="1">
    <citation type="journal article" date="2008" name="Nature">
        <title>The genome of the model beetle and pest Tribolium castaneum.</title>
        <authorList>
            <consortium name="Tribolium Genome Sequencing Consortium"/>
            <person name="Richards S."/>
            <person name="Gibbs R.A."/>
            <person name="Weinstock G.M."/>
            <person name="Brown S.J."/>
            <person name="Denell R."/>
            <person name="Beeman R.W."/>
            <person name="Gibbs R."/>
            <person name="Beeman R.W."/>
            <person name="Brown S.J."/>
            <person name="Bucher G."/>
            <person name="Friedrich M."/>
            <person name="Grimmelikhuijzen C.J."/>
            <person name="Klingler M."/>
            <person name="Lorenzen M."/>
            <person name="Richards S."/>
            <person name="Roth S."/>
            <person name="Schroder R."/>
            <person name="Tautz D."/>
            <person name="Zdobnov E.M."/>
            <person name="Muzny D."/>
            <person name="Gibbs R.A."/>
            <person name="Weinstock G.M."/>
            <person name="Attaway T."/>
            <person name="Bell S."/>
            <person name="Buhay C.J."/>
            <person name="Chandrabose M.N."/>
            <person name="Chavez D."/>
            <person name="Clerk-Blankenburg K.P."/>
            <person name="Cree A."/>
            <person name="Dao M."/>
            <person name="Davis C."/>
            <person name="Chacko J."/>
            <person name="Dinh H."/>
            <person name="Dugan-Rocha S."/>
            <person name="Fowler G."/>
            <person name="Garner T.T."/>
            <person name="Garnes J."/>
            <person name="Gnirke A."/>
            <person name="Hawes A."/>
            <person name="Hernandez J."/>
            <person name="Hines S."/>
            <person name="Holder M."/>
            <person name="Hume J."/>
            <person name="Jhangiani S.N."/>
            <person name="Joshi V."/>
            <person name="Khan Z.M."/>
            <person name="Jackson L."/>
            <person name="Kovar C."/>
            <person name="Kowis A."/>
            <person name="Lee S."/>
            <person name="Lewis L.R."/>
            <person name="Margolis J."/>
            <person name="Morgan M."/>
            <person name="Nazareth L.V."/>
            <person name="Nguyen N."/>
            <person name="Okwuonu G."/>
            <person name="Parker D."/>
            <person name="Richards S."/>
            <person name="Ruiz S.J."/>
            <person name="Santibanez J."/>
            <person name="Savard J."/>
            <person name="Scherer S.E."/>
            <person name="Schneider B."/>
            <person name="Sodergren E."/>
            <person name="Tautz D."/>
            <person name="Vattahil S."/>
            <person name="Villasana D."/>
            <person name="White C.S."/>
            <person name="Wright R."/>
            <person name="Park Y."/>
            <person name="Beeman R.W."/>
            <person name="Lord J."/>
            <person name="Oppert B."/>
            <person name="Lorenzen M."/>
            <person name="Brown S."/>
            <person name="Wang L."/>
            <person name="Savard J."/>
            <person name="Tautz D."/>
            <person name="Richards S."/>
            <person name="Weinstock G."/>
            <person name="Gibbs R.A."/>
            <person name="Liu Y."/>
            <person name="Worley K."/>
            <person name="Weinstock G."/>
            <person name="Elsik C.G."/>
            <person name="Reese J.T."/>
            <person name="Elhaik E."/>
            <person name="Landan G."/>
            <person name="Graur D."/>
            <person name="Arensburger P."/>
            <person name="Atkinson P."/>
            <person name="Beeman R.W."/>
            <person name="Beidler J."/>
            <person name="Brown S.J."/>
            <person name="Demuth J.P."/>
            <person name="Drury D.W."/>
            <person name="Du Y.Z."/>
            <person name="Fujiwara H."/>
            <person name="Lorenzen M."/>
            <person name="Maselli V."/>
            <person name="Osanai M."/>
            <person name="Park Y."/>
            <person name="Robertson H.M."/>
            <person name="Tu Z."/>
            <person name="Wang J.J."/>
            <person name="Wang S."/>
            <person name="Richards S."/>
            <person name="Song H."/>
            <person name="Zhang L."/>
            <person name="Sodergren E."/>
            <person name="Werner D."/>
            <person name="Stanke M."/>
            <person name="Morgenstern B."/>
            <person name="Solovyev V."/>
            <person name="Kosarev P."/>
            <person name="Brown G."/>
            <person name="Chen H.C."/>
            <person name="Ermolaeva O."/>
            <person name="Hlavina W."/>
            <person name="Kapustin Y."/>
            <person name="Kiryutin B."/>
            <person name="Kitts P."/>
            <person name="Maglott D."/>
            <person name="Pruitt K."/>
            <person name="Sapojnikov V."/>
            <person name="Souvorov A."/>
            <person name="Mackey A.J."/>
            <person name="Waterhouse R.M."/>
            <person name="Wyder S."/>
            <person name="Zdobnov E.M."/>
            <person name="Zdobnov E.M."/>
            <person name="Wyder S."/>
            <person name="Kriventseva E.V."/>
            <person name="Kadowaki T."/>
            <person name="Bork P."/>
            <person name="Aranda M."/>
            <person name="Bao R."/>
            <person name="Beermann A."/>
            <person name="Berns N."/>
            <person name="Bolognesi R."/>
            <person name="Bonneton F."/>
            <person name="Bopp D."/>
            <person name="Brown S.J."/>
            <person name="Bucher G."/>
            <person name="Butts T."/>
            <person name="Chaumot A."/>
            <person name="Denell R.E."/>
            <person name="Ferrier D.E."/>
            <person name="Friedrich M."/>
            <person name="Gordon C.M."/>
            <person name="Jindra M."/>
            <person name="Klingler M."/>
            <person name="Lan Q."/>
            <person name="Lattorff H.M."/>
            <person name="Laudet V."/>
            <person name="von Levetsow C."/>
            <person name="Liu Z."/>
            <person name="Lutz R."/>
            <person name="Lynch J.A."/>
            <person name="da Fonseca R.N."/>
            <person name="Posnien N."/>
            <person name="Reuter R."/>
            <person name="Roth S."/>
            <person name="Savard J."/>
            <person name="Schinko J.B."/>
            <person name="Schmitt C."/>
            <person name="Schoppmeier M."/>
            <person name="Schroder R."/>
            <person name="Shippy T.D."/>
            <person name="Simonnet F."/>
            <person name="Marques-Souza H."/>
            <person name="Tautz D."/>
            <person name="Tomoyasu Y."/>
            <person name="Trauner J."/>
            <person name="Van der Zee M."/>
            <person name="Vervoort M."/>
            <person name="Wittkopp N."/>
            <person name="Wimmer E.A."/>
            <person name="Yang X."/>
            <person name="Jones A.K."/>
            <person name="Sattelle D.B."/>
            <person name="Ebert P.R."/>
            <person name="Nelson D."/>
            <person name="Scott J.G."/>
            <person name="Beeman R.W."/>
            <person name="Muthukrishnan S."/>
            <person name="Kramer K.J."/>
            <person name="Arakane Y."/>
            <person name="Beeman R.W."/>
            <person name="Zhu Q."/>
            <person name="Hogenkamp D."/>
            <person name="Dixit R."/>
            <person name="Oppert B."/>
            <person name="Jiang H."/>
            <person name="Zou Z."/>
            <person name="Marshall J."/>
            <person name="Elpidina E."/>
            <person name="Vinokurov K."/>
            <person name="Oppert C."/>
            <person name="Zou Z."/>
            <person name="Evans J."/>
            <person name="Lu Z."/>
            <person name="Zhao P."/>
            <person name="Sumathipala N."/>
            <person name="Altincicek B."/>
            <person name="Vilcinskas A."/>
            <person name="Williams M."/>
            <person name="Hultmark D."/>
            <person name="Hetru C."/>
            <person name="Jiang H."/>
            <person name="Grimmelikhuijzen C.J."/>
            <person name="Hauser F."/>
            <person name="Cazzamali G."/>
            <person name="Williamson M."/>
            <person name="Park Y."/>
            <person name="Li B."/>
            <person name="Tanaka Y."/>
            <person name="Predel R."/>
            <person name="Neupert S."/>
            <person name="Schachtner J."/>
            <person name="Verleyen P."/>
            <person name="Raible F."/>
            <person name="Bork P."/>
            <person name="Friedrich M."/>
            <person name="Walden K.K."/>
            <person name="Robertson H.M."/>
            <person name="Angeli S."/>
            <person name="Foret S."/>
            <person name="Bucher G."/>
            <person name="Schuetz S."/>
            <person name="Maleszka R."/>
            <person name="Wimmer E.A."/>
            <person name="Beeman R.W."/>
            <person name="Lorenzen M."/>
            <person name="Tomoyasu Y."/>
            <person name="Miller S.C."/>
            <person name="Grossmann D."/>
            <person name="Bucher G."/>
        </authorList>
    </citation>
    <scope>NUCLEOTIDE SEQUENCE [LARGE SCALE GENOMIC DNA]</scope>
    <source>
        <strain evidence="4 5">Georgia GA2</strain>
    </source>
</reference>
<dbReference type="Gene3D" id="3.40.50.150">
    <property type="entry name" value="Vaccinia Virus protein VP39"/>
    <property type="match status" value="2"/>
</dbReference>
<keyword evidence="2" id="KW-0808">Transferase</keyword>
<proteinExistence type="predicted"/>
<dbReference type="OMA" id="EWAVSIN"/>
<dbReference type="InParanoid" id="A0A139WJN5"/>
<dbReference type="AlphaFoldDB" id="A0A139WJN5"/>
<name>A0A139WJN5_TRICA</name>
<gene>
    <name evidence="4" type="primary">AUGUSTUS-3.0.2_32913</name>
    <name evidence="4" type="ORF">TcasGA2_TC032913</name>
</gene>
<dbReference type="Proteomes" id="UP000007266">
    <property type="component" value="Linkage group 4"/>
</dbReference>
<feature type="domain" description="Methyltransferase" evidence="3">
    <location>
        <begin position="38"/>
        <end position="139"/>
    </location>
</feature>
<accession>A0A139WJN5</accession>
<dbReference type="GO" id="GO:0008168">
    <property type="term" value="F:methyltransferase activity"/>
    <property type="evidence" value="ECO:0000318"/>
    <property type="project" value="GO_Central"/>
</dbReference>
<dbReference type="eggNOG" id="ENOG502S1MZ">
    <property type="taxonomic scope" value="Eukaryota"/>
</dbReference>
<keyword evidence="5" id="KW-1185">Reference proteome</keyword>
<dbReference type="InterPro" id="IPR029063">
    <property type="entry name" value="SAM-dependent_MTases_sf"/>
</dbReference>